<dbReference type="CDD" id="cd07438">
    <property type="entry name" value="PHP_HisPPase_AMP"/>
    <property type="match status" value="1"/>
</dbReference>
<proteinExistence type="predicted"/>
<dbReference type="GO" id="GO:0004534">
    <property type="term" value="F:5'-3' RNA exonuclease activity"/>
    <property type="evidence" value="ECO:0007669"/>
    <property type="project" value="TreeGrafter"/>
</dbReference>
<dbReference type="EMBL" id="DVMX01000094">
    <property type="protein sequence ID" value="HIU41841.1"/>
    <property type="molecule type" value="Genomic_DNA"/>
</dbReference>
<dbReference type="Pfam" id="PF02811">
    <property type="entry name" value="PHP"/>
    <property type="match status" value="1"/>
</dbReference>
<dbReference type="SUPFAM" id="SSF89550">
    <property type="entry name" value="PHP domain-like"/>
    <property type="match status" value="1"/>
</dbReference>
<dbReference type="SMART" id="SM00481">
    <property type="entry name" value="POLIIIAc"/>
    <property type="match status" value="1"/>
</dbReference>
<organism evidence="2 3">
    <name type="scientific">Candidatus Egerieicola faecale</name>
    <dbReference type="NCBI Taxonomy" id="2840774"/>
    <lineage>
        <taxon>Bacteria</taxon>
        <taxon>Bacillati</taxon>
        <taxon>Bacillota</taxon>
        <taxon>Clostridia</taxon>
        <taxon>Eubacteriales</taxon>
        <taxon>Oscillospiraceae</taxon>
        <taxon>Oscillospiraceae incertae sedis</taxon>
        <taxon>Candidatus Egerieicola</taxon>
    </lineage>
</organism>
<accession>A0A9D1ISD7</accession>
<dbReference type="GO" id="GO:0035312">
    <property type="term" value="F:5'-3' DNA exonuclease activity"/>
    <property type="evidence" value="ECO:0007669"/>
    <property type="project" value="TreeGrafter"/>
</dbReference>
<evidence type="ECO:0000313" key="2">
    <source>
        <dbReference type="EMBL" id="HIU41841.1"/>
    </source>
</evidence>
<dbReference type="PANTHER" id="PTHR42924:SF3">
    <property type="entry name" value="POLYMERASE_HISTIDINOL PHOSPHATASE N-TERMINAL DOMAIN-CONTAINING PROTEIN"/>
    <property type="match status" value="1"/>
</dbReference>
<gene>
    <name evidence="2" type="ORF">IAD19_04735</name>
</gene>
<dbReference type="PANTHER" id="PTHR42924">
    <property type="entry name" value="EXONUCLEASE"/>
    <property type="match status" value="1"/>
</dbReference>
<evidence type="ECO:0000259" key="1">
    <source>
        <dbReference type="SMART" id="SM00481"/>
    </source>
</evidence>
<dbReference type="InterPro" id="IPR052018">
    <property type="entry name" value="PHP_domain"/>
</dbReference>
<name>A0A9D1ISD7_9FIRM</name>
<comment type="caution">
    <text evidence="2">The sequence shown here is derived from an EMBL/GenBank/DDBJ whole genome shotgun (WGS) entry which is preliminary data.</text>
</comment>
<dbReference type="InterPro" id="IPR016195">
    <property type="entry name" value="Pol/histidinol_Pase-like"/>
</dbReference>
<sequence>MKQQGKIGDLHCHTQKSDGSESLEKVVHIAKQVGMDFLAVTDHDYLTPRSELDRLEQQYGIPLIQGVELSCYDHLRGRRVHLLCYEPKNPQPIVEQCRAVCQKRTQTGEEMLKLVQKEYPIAREDVMEYASKSEAIFKQHIMAALMSYGITNQMFGDLFRQLFSSRGGKAYIKIAYPDVREILPLVRQAQGIAVLAHPYEYDSLELLEELGSQGLLDGVECYHSRCTHEGEEYLLGRAEHFGLVATGGSDYHGFNASRISPLGNRYTPWEHWLQLKELQVRRYGKE</sequence>
<dbReference type="Gene3D" id="3.20.20.140">
    <property type="entry name" value="Metal-dependent hydrolases"/>
    <property type="match status" value="1"/>
</dbReference>
<protein>
    <submittedName>
        <fullName evidence="2">PHP domain-containing protein</fullName>
    </submittedName>
</protein>
<dbReference type="InterPro" id="IPR003141">
    <property type="entry name" value="Pol/His_phosphatase_N"/>
</dbReference>
<dbReference type="InterPro" id="IPR004013">
    <property type="entry name" value="PHP_dom"/>
</dbReference>
<reference evidence="2" key="1">
    <citation type="submission" date="2020-10" db="EMBL/GenBank/DDBJ databases">
        <authorList>
            <person name="Gilroy R."/>
        </authorList>
    </citation>
    <scope>NUCLEOTIDE SEQUENCE</scope>
    <source>
        <strain evidence="2">4509</strain>
    </source>
</reference>
<reference evidence="2" key="2">
    <citation type="journal article" date="2021" name="PeerJ">
        <title>Extensive microbial diversity within the chicken gut microbiome revealed by metagenomics and culture.</title>
        <authorList>
            <person name="Gilroy R."/>
            <person name="Ravi A."/>
            <person name="Getino M."/>
            <person name="Pursley I."/>
            <person name="Horton D.L."/>
            <person name="Alikhan N.F."/>
            <person name="Baker D."/>
            <person name="Gharbi K."/>
            <person name="Hall N."/>
            <person name="Watson M."/>
            <person name="Adriaenssens E.M."/>
            <person name="Foster-Nyarko E."/>
            <person name="Jarju S."/>
            <person name="Secka A."/>
            <person name="Antonio M."/>
            <person name="Oren A."/>
            <person name="Chaudhuri R.R."/>
            <person name="La Ragione R."/>
            <person name="Hildebrand F."/>
            <person name="Pallen M.J."/>
        </authorList>
    </citation>
    <scope>NUCLEOTIDE SEQUENCE</scope>
    <source>
        <strain evidence="2">4509</strain>
    </source>
</reference>
<dbReference type="Gene3D" id="1.10.150.650">
    <property type="match status" value="1"/>
</dbReference>
<dbReference type="AlphaFoldDB" id="A0A9D1ISD7"/>
<evidence type="ECO:0000313" key="3">
    <source>
        <dbReference type="Proteomes" id="UP000824082"/>
    </source>
</evidence>
<dbReference type="Proteomes" id="UP000824082">
    <property type="component" value="Unassembled WGS sequence"/>
</dbReference>
<feature type="domain" description="Polymerase/histidinol phosphatase N-terminal" evidence="1">
    <location>
        <begin position="8"/>
        <end position="73"/>
    </location>
</feature>